<reference evidence="3" key="2">
    <citation type="submission" date="2018-05" db="EMBL/GenBank/DDBJ databases">
        <title>OgluRS3 (Oryza glumaepatula Reference Sequence Version 3).</title>
        <authorList>
            <person name="Zhang J."/>
            <person name="Kudrna D."/>
            <person name="Lee S."/>
            <person name="Talag J."/>
            <person name="Welchert J."/>
            <person name="Wing R.A."/>
        </authorList>
    </citation>
    <scope>NUCLEOTIDE SEQUENCE [LARGE SCALE GENOMIC DNA]</scope>
</reference>
<dbReference type="PANTHER" id="PTHR33115:SF22">
    <property type="entry name" value="OS12G0449900 PROTEIN"/>
    <property type="match status" value="1"/>
</dbReference>
<name>A0A0E0BTV1_9ORYZ</name>
<organism evidence="3">
    <name type="scientific">Oryza glumipatula</name>
    <dbReference type="NCBI Taxonomy" id="40148"/>
    <lineage>
        <taxon>Eukaryota</taxon>
        <taxon>Viridiplantae</taxon>
        <taxon>Streptophyta</taxon>
        <taxon>Embryophyta</taxon>
        <taxon>Tracheophyta</taxon>
        <taxon>Spermatophyta</taxon>
        <taxon>Magnoliopsida</taxon>
        <taxon>Liliopsida</taxon>
        <taxon>Poales</taxon>
        <taxon>Poaceae</taxon>
        <taxon>BOP clade</taxon>
        <taxon>Oryzoideae</taxon>
        <taxon>Oryzeae</taxon>
        <taxon>Oryzinae</taxon>
        <taxon>Oryza</taxon>
    </lineage>
</organism>
<feature type="region of interest" description="Disordered" evidence="1">
    <location>
        <begin position="56"/>
        <end position="92"/>
    </location>
</feature>
<evidence type="ECO:0000256" key="2">
    <source>
        <dbReference type="SAM" id="Phobius"/>
    </source>
</evidence>
<feature type="transmembrane region" description="Helical" evidence="2">
    <location>
        <begin position="6"/>
        <end position="31"/>
    </location>
</feature>
<keyword evidence="4" id="KW-1185">Reference proteome</keyword>
<dbReference type="Proteomes" id="UP000026961">
    <property type="component" value="Chromosome 12"/>
</dbReference>
<evidence type="ECO:0000256" key="1">
    <source>
        <dbReference type="SAM" id="MobiDB-lite"/>
    </source>
</evidence>
<dbReference type="PANTHER" id="PTHR33115">
    <property type="entry name" value="ARM REPEAT SUPERFAMILY PROTEIN"/>
    <property type="match status" value="1"/>
</dbReference>
<evidence type="ECO:0000313" key="3">
    <source>
        <dbReference type="EnsemblPlants" id="OGLUM12G16720.1"/>
    </source>
</evidence>
<dbReference type="EnsemblPlants" id="OGLUM12G16720.1">
    <property type="protein sequence ID" value="OGLUM12G16720.1"/>
    <property type="gene ID" value="OGLUM12G16720"/>
</dbReference>
<sequence length="92" mass="10167">MEYLSRVVAGLGVLIFTWSTVVLLGGFVSLLDKKDFWFLTVITLCQTKELSGRNQVDGTISLEGDDNWRHSPPDEAGGHGRQRGEGGEENRC</sequence>
<keyword evidence="2" id="KW-0812">Transmembrane</keyword>
<dbReference type="STRING" id="40148.A0A0E0BTV1"/>
<accession>A0A0E0BTV1</accession>
<feature type="compositionally biased region" description="Basic and acidic residues" evidence="1">
    <location>
        <begin position="66"/>
        <end position="92"/>
    </location>
</feature>
<protein>
    <submittedName>
        <fullName evidence="3">Uncharacterized protein</fullName>
    </submittedName>
</protein>
<proteinExistence type="predicted"/>
<dbReference type="Gramene" id="OGLUM12G16720.1">
    <property type="protein sequence ID" value="OGLUM12G16720.1"/>
    <property type="gene ID" value="OGLUM12G16720"/>
</dbReference>
<evidence type="ECO:0000313" key="4">
    <source>
        <dbReference type="Proteomes" id="UP000026961"/>
    </source>
</evidence>
<dbReference type="AlphaFoldDB" id="A0A0E0BTV1"/>
<reference evidence="3" key="1">
    <citation type="submission" date="2015-04" db="UniProtKB">
        <authorList>
            <consortium name="EnsemblPlants"/>
        </authorList>
    </citation>
    <scope>IDENTIFICATION</scope>
</reference>
<keyword evidence="2" id="KW-1133">Transmembrane helix</keyword>
<dbReference type="HOGENOM" id="CLU_2416858_0_0_1"/>
<keyword evidence="2" id="KW-0472">Membrane</keyword>